<protein>
    <submittedName>
        <fullName evidence="1">398_t:CDS:1</fullName>
    </submittedName>
</protein>
<comment type="caution">
    <text evidence="1">The sequence shown here is derived from an EMBL/GenBank/DDBJ whole genome shotgun (WGS) entry which is preliminary data.</text>
</comment>
<keyword evidence="2" id="KW-1185">Reference proteome</keyword>
<organism evidence="1 2">
    <name type="scientific">Racocetra persica</name>
    <dbReference type="NCBI Taxonomy" id="160502"/>
    <lineage>
        <taxon>Eukaryota</taxon>
        <taxon>Fungi</taxon>
        <taxon>Fungi incertae sedis</taxon>
        <taxon>Mucoromycota</taxon>
        <taxon>Glomeromycotina</taxon>
        <taxon>Glomeromycetes</taxon>
        <taxon>Diversisporales</taxon>
        <taxon>Gigasporaceae</taxon>
        <taxon>Racocetra</taxon>
    </lineage>
</organism>
<evidence type="ECO:0000313" key="2">
    <source>
        <dbReference type="Proteomes" id="UP000789920"/>
    </source>
</evidence>
<sequence>IAVARIKEGYELPAVVFRCIEYLDANDADKEEGIYRLSGAAMTLKHLKDRFNSEGDVDLLNQGEYYDVHAVAGLLKLYLRELPTSVLTRELHMEFVNVVDLLDRRDRINELGRLVSSLPLANYTLLRALTGHLIRIVQNSEINKMTVRNIGIVFSPTLGIPAGVFSLFMAEFDYIFFTDSDGVAAPKTIEVTPENHEKDYHQPSTNDFSSESTSDNQQLANASPNEDTSSPTALSPKTALRKRDIREEITGRSNRNSVHYMDSAPEVVVGLERRLTVTKSSLRRNERNDDSSEEEVNDLALQVEDVDYDAESVSSASVEEFVASSPPDSSNLSLPSPRILAPPSPRTLAPSLQLPESNYYEMSDETSETQKSVTGYTDDVKLPA</sequence>
<proteinExistence type="predicted"/>
<accession>A0ACA9QKF1</accession>
<gene>
    <name evidence="1" type="ORF">RPERSI_LOCUS14621</name>
</gene>
<evidence type="ECO:0000313" key="1">
    <source>
        <dbReference type="EMBL" id="CAG8755379.1"/>
    </source>
</evidence>
<dbReference type="EMBL" id="CAJVQC010034007">
    <property type="protein sequence ID" value="CAG8755379.1"/>
    <property type="molecule type" value="Genomic_DNA"/>
</dbReference>
<name>A0ACA9QKF1_9GLOM</name>
<feature type="non-terminal residue" evidence="1">
    <location>
        <position position="1"/>
    </location>
</feature>
<dbReference type="Proteomes" id="UP000789920">
    <property type="component" value="Unassembled WGS sequence"/>
</dbReference>
<reference evidence="1" key="1">
    <citation type="submission" date="2021-06" db="EMBL/GenBank/DDBJ databases">
        <authorList>
            <person name="Kallberg Y."/>
            <person name="Tangrot J."/>
            <person name="Rosling A."/>
        </authorList>
    </citation>
    <scope>NUCLEOTIDE SEQUENCE</scope>
    <source>
        <strain evidence="1">MA461A</strain>
    </source>
</reference>